<dbReference type="Proteomes" id="UP001279734">
    <property type="component" value="Unassembled WGS sequence"/>
</dbReference>
<dbReference type="InterPro" id="IPR014002">
    <property type="entry name" value="Agenet_dom_plant"/>
</dbReference>
<dbReference type="CDD" id="cd20405">
    <property type="entry name" value="Tudor_Agenet_AtDUF_rpt1_3"/>
    <property type="match status" value="1"/>
</dbReference>
<reference evidence="2" key="1">
    <citation type="submission" date="2023-05" db="EMBL/GenBank/DDBJ databases">
        <title>Nepenthes gracilis genome sequencing.</title>
        <authorList>
            <person name="Fukushima K."/>
        </authorList>
    </citation>
    <scope>NUCLEOTIDE SEQUENCE</scope>
    <source>
        <strain evidence="2">SING2019-196</strain>
    </source>
</reference>
<evidence type="ECO:0000313" key="3">
    <source>
        <dbReference type="Proteomes" id="UP001279734"/>
    </source>
</evidence>
<dbReference type="PANTHER" id="PTHR31917">
    <property type="entry name" value="AGENET DOMAIN-CONTAINING PROTEIN-RELATED"/>
    <property type="match status" value="1"/>
</dbReference>
<dbReference type="Pfam" id="PF05641">
    <property type="entry name" value="Agenet"/>
    <property type="match status" value="1"/>
</dbReference>
<evidence type="ECO:0000259" key="1">
    <source>
        <dbReference type="SMART" id="SM00743"/>
    </source>
</evidence>
<organism evidence="2 3">
    <name type="scientific">Nepenthes gracilis</name>
    <name type="common">Slender pitcher plant</name>
    <dbReference type="NCBI Taxonomy" id="150966"/>
    <lineage>
        <taxon>Eukaryota</taxon>
        <taxon>Viridiplantae</taxon>
        <taxon>Streptophyta</taxon>
        <taxon>Embryophyta</taxon>
        <taxon>Tracheophyta</taxon>
        <taxon>Spermatophyta</taxon>
        <taxon>Magnoliopsida</taxon>
        <taxon>eudicotyledons</taxon>
        <taxon>Gunneridae</taxon>
        <taxon>Pentapetalae</taxon>
        <taxon>Caryophyllales</taxon>
        <taxon>Nepenthaceae</taxon>
        <taxon>Nepenthes</taxon>
    </lineage>
</organism>
<proteinExistence type="predicted"/>
<evidence type="ECO:0000313" key="2">
    <source>
        <dbReference type="EMBL" id="GMH27119.1"/>
    </source>
</evidence>
<dbReference type="SMART" id="SM00743">
    <property type="entry name" value="Agenet"/>
    <property type="match status" value="2"/>
</dbReference>
<accession>A0AAD3Y4J9</accession>
<keyword evidence="3" id="KW-1185">Reference proteome</keyword>
<name>A0AAD3Y4J9_NEPGR</name>
<protein>
    <recommendedName>
        <fullName evidence="1">Agenet domain-containing protein</fullName>
    </recommendedName>
</protein>
<dbReference type="InterPro" id="IPR008395">
    <property type="entry name" value="Agenet-like_dom"/>
</dbReference>
<comment type="caution">
    <text evidence="2">The sequence shown here is derived from an EMBL/GenBank/DDBJ whole genome shotgun (WGS) entry which is preliminary data.</text>
</comment>
<sequence>MGFRYKEAVEICSRKRGILDSYYPATVLAAVGKNRYIVEYQTRYSDDKTRLLTAVVDGSEIRPSPPSIPVSNFAESDLVDAYLNGAWWTGRIARKVDPNYYVRLDCDGTEAHCAFYRVRLHLEWEGGEWLRPPANRLKMDGGEAKPNDRPS</sequence>
<feature type="domain" description="Agenet" evidence="1">
    <location>
        <begin position="71"/>
        <end position="126"/>
    </location>
</feature>
<dbReference type="EMBL" id="BSYO01000032">
    <property type="protein sequence ID" value="GMH27119.1"/>
    <property type="molecule type" value="Genomic_DNA"/>
</dbReference>
<dbReference type="PANTHER" id="PTHR31917:SF65">
    <property type="entry name" value="BINDING PROTEIN, PUTATIVE-RELATED"/>
    <property type="match status" value="1"/>
</dbReference>
<dbReference type="AlphaFoldDB" id="A0AAD3Y4J9"/>
<gene>
    <name evidence="2" type="ORF">Nepgr_028962</name>
</gene>
<feature type="domain" description="Agenet" evidence="1">
    <location>
        <begin position="1"/>
        <end position="69"/>
    </location>
</feature>